<dbReference type="SMART" id="SM00342">
    <property type="entry name" value="HTH_ARAC"/>
    <property type="match status" value="1"/>
</dbReference>
<feature type="transmembrane region" description="Helical" evidence="5">
    <location>
        <begin position="140"/>
        <end position="157"/>
    </location>
</feature>
<dbReference type="PROSITE" id="PS01124">
    <property type="entry name" value="HTH_ARAC_FAMILY_2"/>
    <property type="match status" value="1"/>
</dbReference>
<feature type="transmembrane region" description="Helical" evidence="5">
    <location>
        <begin position="338"/>
        <end position="359"/>
    </location>
</feature>
<keyword evidence="5" id="KW-0812">Transmembrane</keyword>
<feature type="transmembrane region" description="Helical" evidence="5">
    <location>
        <begin position="169"/>
        <end position="189"/>
    </location>
</feature>
<keyword evidence="5" id="KW-0472">Membrane</keyword>
<evidence type="ECO:0000259" key="6">
    <source>
        <dbReference type="PROSITE" id="PS01124"/>
    </source>
</evidence>
<evidence type="ECO:0000256" key="4">
    <source>
        <dbReference type="PROSITE-ProRule" id="PRU00339"/>
    </source>
</evidence>
<protein>
    <submittedName>
        <fullName evidence="7">Helix-turn-helix domain-containing protein</fullName>
    </submittedName>
</protein>
<feature type="domain" description="HTH araC/xylS-type" evidence="6">
    <location>
        <begin position="404"/>
        <end position="510"/>
    </location>
</feature>
<dbReference type="AlphaFoldDB" id="A0A504ITU2"/>
<keyword evidence="4" id="KW-0802">TPR repeat</keyword>
<evidence type="ECO:0000256" key="2">
    <source>
        <dbReference type="ARBA" id="ARBA00023125"/>
    </source>
</evidence>
<dbReference type="PROSITE" id="PS50005">
    <property type="entry name" value="TPR"/>
    <property type="match status" value="1"/>
</dbReference>
<proteinExistence type="predicted"/>
<dbReference type="GO" id="GO:0003700">
    <property type="term" value="F:DNA-binding transcription factor activity"/>
    <property type="evidence" value="ECO:0007669"/>
    <property type="project" value="InterPro"/>
</dbReference>
<dbReference type="PANTHER" id="PTHR43280:SF29">
    <property type="entry name" value="ARAC-FAMILY TRANSCRIPTIONAL REGULATOR"/>
    <property type="match status" value="1"/>
</dbReference>
<dbReference type="SUPFAM" id="SSF48452">
    <property type="entry name" value="TPR-like"/>
    <property type="match status" value="1"/>
</dbReference>
<keyword evidence="2" id="KW-0238">DNA-binding</keyword>
<feature type="transmembrane region" description="Helical" evidence="5">
    <location>
        <begin position="195"/>
        <end position="218"/>
    </location>
</feature>
<keyword evidence="1" id="KW-0805">Transcription regulation</keyword>
<evidence type="ECO:0000313" key="7">
    <source>
        <dbReference type="EMBL" id="TPN81756.1"/>
    </source>
</evidence>
<dbReference type="PANTHER" id="PTHR43280">
    <property type="entry name" value="ARAC-FAMILY TRANSCRIPTIONAL REGULATOR"/>
    <property type="match status" value="1"/>
</dbReference>
<dbReference type="Proteomes" id="UP000315540">
    <property type="component" value="Unassembled WGS sequence"/>
</dbReference>
<dbReference type="Pfam" id="PF12833">
    <property type="entry name" value="HTH_18"/>
    <property type="match status" value="1"/>
</dbReference>
<organism evidence="7 8">
    <name type="scientific">Aquimarina algicola</name>
    <dbReference type="NCBI Taxonomy" id="2589995"/>
    <lineage>
        <taxon>Bacteria</taxon>
        <taxon>Pseudomonadati</taxon>
        <taxon>Bacteroidota</taxon>
        <taxon>Flavobacteriia</taxon>
        <taxon>Flavobacteriales</taxon>
        <taxon>Flavobacteriaceae</taxon>
        <taxon>Aquimarina</taxon>
    </lineage>
</organism>
<feature type="transmembrane region" description="Helical" evidence="5">
    <location>
        <begin position="308"/>
        <end position="326"/>
    </location>
</feature>
<name>A0A504ITU2_9FLAO</name>
<feature type="transmembrane region" description="Helical" evidence="5">
    <location>
        <begin position="7"/>
        <end position="28"/>
    </location>
</feature>
<evidence type="ECO:0000313" key="8">
    <source>
        <dbReference type="Proteomes" id="UP000315540"/>
    </source>
</evidence>
<comment type="caution">
    <text evidence="7">The sequence shown here is derived from an EMBL/GenBank/DDBJ whole genome shotgun (WGS) entry which is preliminary data.</text>
</comment>
<keyword evidence="5" id="KW-1133">Transmembrane helix</keyword>
<reference evidence="7 8" key="1">
    <citation type="submission" date="2019-06" db="EMBL/GenBank/DDBJ databases">
        <authorList>
            <person name="Meng X."/>
        </authorList>
    </citation>
    <scope>NUCLEOTIDE SEQUENCE [LARGE SCALE GENOMIC DNA]</scope>
    <source>
        <strain evidence="7 8">M625</strain>
    </source>
</reference>
<keyword evidence="8" id="KW-1185">Reference proteome</keyword>
<dbReference type="InterPro" id="IPR011990">
    <property type="entry name" value="TPR-like_helical_dom_sf"/>
</dbReference>
<evidence type="ECO:0000256" key="5">
    <source>
        <dbReference type="SAM" id="Phobius"/>
    </source>
</evidence>
<dbReference type="Gene3D" id="1.25.40.10">
    <property type="entry name" value="Tetratricopeptide repeat domain"/>
    <property type="match status" value="1"/>
</dbReference>
<keyword evidence="3" id="KW-0804">Transcription</keyword>
<dbReference type="InterPro" id="IPR009057">
    <property type="entry name" value="Homeodomain-like_sf"/>
</dbReference>
<feature type="repeat" description="TPR" evidence="4">
    <location>
        <begin position="40"/>
        <end position="73"/>
    </location>
</feature>
<sequence length="513" mass="60174">MWLTLTNIINISVTNSLLFFLLSIHLHGYERNYQEQMLDLDSIVSLADAYYETGRYQLAIKEYEKALYYNVPDSTKIYKQLAYCNIKNDSDHSATDYVEKYIKASLDVSFAEHSYFDQLQGSKMHQRVFKSYKKDISFEAFFYLFIGFLGLLMAVLLNLKNAKDKTANFLISFFILLNSFFIIQLFLIITNHQYYLPHALHIPAAFSLLYGPLIYFYFKRVRTGYILKKIDIIHLLPTLILISFLIPIYLLPKEEKLKMMINNDSLYADIISLVKLISLFFYGILITRIHINFKKDKKNHISKLEHTWIRNIIIICSLYTILYTLYTVLTIKSVETTFLLHLQSITMGIFILYISYMAFVQPSIFRNSIIIDEKTSTEDKLETENKDRYQNSGLTPSLSLELKEKLTHLLDNEKVFKQNDLTLQKLSEYLGTTRHNTSQVINEHFSLNFFDLINTYRITEAKRLLEIKSSDHNNLNIIDIAYEVGFNNKVSFNRSFKKYNKTTPSEYIKSLVA</sequence>
<dbReference type="InterPro" id="IPR019734">
    <property type="entry name" value="TPR_rpt"/>
</dbReference>
<dbReference type="EMBL" id="VFWZ01000010">
    <property type="protein sequence ID" value="TPN81756.1"/>
    <property type="molecule type" value="Genomic_DNA"/>
</dbReference>
<feature type="transmembrane region" description="Helical" evidence="5">
    <location>
        <begin position="230"/>
        <end position="250"/>
    </location>
</feature>
<gene>
    <name evidence="7" type="ORF">FHK87_24475</name>
</gene>
<dbReference type="OrthoDB" id="5492415at2"/>
<feature type="transmembrane region" description="Helical" evidence="5">
    <location>
        <begin position="270"/>
        <end position="287"/>
    </location>
</feature>
<dbReference type="Gene3D" id="1.10.10.60">
    <property type="entry name" value="Homeodomain-like"/>
    <property type="match status" value="2"/>
</dbReference>
<evidence type="ECO:0000256" key="1">
    <source>
        <dbReference type="ARBA" id="ARBA00023015"/>
    </source>
</evidence>
<dbReference type="SUPFAM" id="SSF46689">
    <property type="entry name" value="Homeodomain-like"/>
    <property type="match status" value="1"/>
</dbReference>
<evidence type="ECO:0000256" key="3">
    <source>
        <dbReference type="ARBA" id="ARBA00023163"/>
    </source>
</evidence>
<dbReference type="RefSeq" id="WP_140597518.1">
    <property type="nucleotide sequence ID" value="NZ_VFWZ01000010.1"/>
</dbReference>
<accession>A0A504ITU2</accession>
<dbReference type="InterPro" id="IPR018060">
    <property type="entry name" value="HTH_AraC"/>
</dbReference>
<dbReference type="GO" id="GO:0043565">
    <property type="term" value="F:sequence-specific DNA binding"/>
    <property type="evidence" value="ECO:0007669"/>
    <property type="project" value="InterPro"/>
</dbReference>